<dbReference type="InterPro" id="IPR001633">
    <property type="entry name" value="EAL_dom"/>
</dbReference>
<keyword evidence="6" id="KW-1185">Reference proteome</keyword>
<dbReference type="InterPro" id="IPR043128">
    <property type="entry name" value="Rev_trsase/Diguanyl_cyclase"/>
</dbReference>
<dbReference type="NCBIfam" id="TIGR00254">
    <property type="entry name" value="GGDEF"/>
    <property type="match status" value="2"/>
</dbReference>
<dbReference type="CDD" id="cd01949">
    <property type="entry name" value="GGDEF"/>
    <property type="match status" value="1"/>
</dbReference>
<reference evidence="5 6" key="1">
    <citation type="submission" date="2012-02" db="EMBL/GenBank/DDBJ databases">
        <title>Complete genome sequence of Phycisphaera mikurensis NBRC 102666.</title>
        <authorList>
            <person name="Ankai A."/>
            <person name="Hosoyama A."/>
            <person name="Terui Y."/>
            <person name="Sekine M."/>
            <person name="Fukai R."/>
            <person name="Kato Y."/>
            <person name="Nakamura S."/>
            <person name="Yamada-Narita S."/>
            <person name="Kawakoshi A."/>
            <person name="Fukunaga Y."/>
            <person name="Yamazaki S."/>
            <person name="Fujita N."/>
        </authorList>
    </citation>
    <scope>NUCLEOTIDE SEQUENCE [LARGE SCALE GENOMIC DNA]</scope>
    <source>
        <strain evidence="6">NBRC 102666 / KCTC 22515 / FYK2301M01</strain>
    </source>
</reference>
<dbReference type="PROSITE" id="PS50887">
    <property type="entry name" value="GGDEF"/>
    <property type="match status" value="1"/>
</dbReference>
<dbReference type="SMART" id="SM00052">
    <property type="entry name" value="EAL"/>
    <property type="match status" value="1"/>
</dbReference>
<dbReference type="InterPro" id="IPR029787">
    <property type="entry name" value="Nucleotide_cyclase"/>
</dbReference>
<gene>
    <name evidence="5" type="ordered locus">PSMK_01720</name>
</gene>
<dbReference type="SUPFAM" id="SSF141868">
    <property type="entry name" value="EAL domain-like"/>
    <property type="match status" value="1"/>
</dbReference>
<dbReference type="PANTHER" id="PTHR44757">
    <property type="entry name" value="DIGUANYLATE CYCLASE DGCP"/>
    <property type="match status" value="1"/>
</dbReference>
<evidence type="ECO:0000259" key="3">
    <source>
        <dbReference type="PROSITE" id="PS50883"/>
    </source>
</evidence>
<keyword evidence="2" id="KW-1133">Transmembrane helix</keyword>
<protein>
    <recommendedName>
        <fullName evidence="7">Signaling protein</fullName>
    </recommendedName>
</protein>
<dbReference type="Pfam" id="PF00990">
    <property type="entry name" value="GGDEF"/>
    <property type="match status" value="2"/>
</dbReference>
<feature type="region of interest" description="Disordered" evidence="1">
    <location>
        <begin position="1"/>
        <end position="45"/>
    </location>
</feature>
<dbReference type="CDD" id="cd01948">
    <property type="entry name" value="EAL"/>
    <property type="match status" value="1"/>
</dbReference>
<dbReference type="AlphaFoldDB" id="I0IAP3"/>
<organism evidence="5 6">
    <name type="scientific">Phycisphaera mikurensis (strain NBRC 102666 / KCTC 22515 / FYK2301M01)</name>
    <dbReference type="NCBI Taxonomy" id="1142394"/>
    <lineage>
        <taxon>Bacteria</taxon>
        <taxon>Pseudomonadati</taxon>
        <taxon>Planctomycetota</taxon>
        <taxon>Phycisphaerae</taxon>
        <taxon>Phycisphaerales</taxon>
        <taxon>Phycisphaeraceae</taxon>
        <taxon>Phycisphaera</taxon>
    </lineage>
</organism>
<dbReference type="Pfam" id="PF00563">
    <property type="entry name" value="EAL"/>
    <property type="match status" value="1"/>
</dbReference>
<evidence type="ECO:0008006" key="7">
    <source>
        <dbReference type="Google" id="ProtNLM"/>
    </source>
</evidence>
<evidence type="ECO:0000313" key="5">
    <source>
        <dbReference type="EMBL" id="BAM02331.1"/>
    </source>
</evidence>
<dbReference type="InterPro" id="IPR035919">
    <property type="entry name" value="EAL_sf"/>
</dbReference>
<dbReference type="Gene3D" id="3.20.20.450">
    <property type="entry name" value="EAL domain"/>
    <property type="match status" value="1"/>
</dbReference>
<keyword evidence="2" id="KW-0472">Membrane</keyword>
<proteinExistence type="predicted"/>
<evidence type="ECO:0000313" key="6">
    <source>
        <dbReference type="Proteomes" id="UP000007881"/>
    </source>
</evidence>
<feature type="domain" description="EAL" evidence="3">
    <location>
        <begin position="590"/>
        <end position="851"/>
    </location>
</feature>
<dbReference type="eggNOG" id="COG5001">
    <property type="taxonomic scope" value="Bacteria"/>
</dbReference>
<evidence type="ECO:0000256" key="1">
    <source>
        <dbReference type="SAM" id="MobiDB-lite"/>
    </source>
</evidence>
<evidence type="ECO:0000256" key="2">
    <source>
        <dbReference type="SAM" id="Phobius"/>
    </source>
</evidence>
<dbReference type="InterPro" id="IPR000160">
    <property type="entry name" value="GGDEF_dom"/>
</dbReference>
<dbReference type="SUPFAM" id="SSF55073">
    <property type="entry name" value="Nucleotide cyclase"/>
    <property type="match status" value="1"/>
</dbReference>
<dbReference type="RefSeq" id="WP_014435551.1">
    <property type="nucleotide sequence ID" value="NC_017080.1"/>
</dbReference>
<keyword evidence="2" id="KW-0812">Transmembrane</keyword>
<dbReference type="STRING" id="1142394.PSMK_01720"/>
<dbReference type="SMART" id="SM00267">
    <property type="entry name" value="GGDEF"/>
    <property type="match status" value="1"/>
</dbReference>
<dbReference type="KEGG" id="phm:PSMK_01720"/>
<dbReference type="PANTHER" id="PTHR44757:SF2">
    <property type="entry name" value="BIOFILM ARCHITECTURE MAINTENANCE PROTEIN MBAA"/>
    <property type="match status" value="1"/>
</dbReference>
<dbReference type="PROSITE" id="PS50883">
    <property type="entry name" value="EAL"/>
    <property type="match status" value="1"/>
</dbReference>
<feature type="transmembrane region" description="Helical" evidence="2">
    <location>
        <begin position="54"/>
        <end position="76"/>
    </location>
</feature>
<dbReference type="Proteomes" id="UP000007881">
    <property type="component" value="Chromosome"/>
</dbReference>
<feature type="domain" description="GGDEF" evidence="4">
    <location>
        <begin position="429"/>
        <end position="581"/>
    </location>
</feature>
<evidence type="ECO:0000259" key="4">
    <source>
        <dbReference type="PROSITE" id="PS50887"/>
    </source>
</evidence>
<sequence>MSKAFQPCPRDAPANPRRGADRRATGRRGGPWRAAPPAVGGGERHLRTTFNRTAVPLTIAAVLALTAASVVVMLGWHAAADAERMKHLEEKLRYTLSRRMMDHRHGLQAVRGLVLASEVAAGLGAARPWPAGSADDAGPASGPGAAVACRSNPILLATPLDLAFREAVDSLNLRLAFPAAELVGKIGLPDEAKAGKLPVLLSAAVPNGPIPPSGPFVRTPVIDAALARATGLGHSVFVETASGMYLLMPIYRGGVTPVISERMTLSRGWVFMRLDREALFAGLPESVDSELDFRIASSTGSTLFDSRAAEGSAGTGSGVAAASLGPPVPLSIAGRRWTLEAAPSAAFQARPTGDVWLAGLVGAVLACLLAVLQHAQVKLASRAETIARRMTENLRTAALTDRLTGLANRPALLHRVQESLERARGEPGYHHGVLFLDFDRFKIINDSLGHQSGDRLLRAIAERLTAELRGNDLAAASSGRPGPRTSEMSRGAAARFGGDEFIVALENLARPADAVAVAERLLARLAEPYDLGGRQVVSTASIGVVLGDGSYEWAEEMVRDADTAMYEAKAAGRAACVLFDRAMRERVAERLQTETDLRGAAERGEMEVFYQPIMSLPSAGGPPEIHRLEALVRWNHPQRGRLAPFAFIGVAEETGLIQPIGARVLSDALGQLAAWRAAGVPGAAGWKIGVNLARQQLREATLASEVGECLRRHGIDAASLHLEVTETEVMSDPESALTALAAVRALGVQIDMDDFGSGHSSLACLDRFPLDVLKIDRSFVADLQDDPRRVAMLSAVARLAEDLDIDIVAEGIETPAQLEHVARLKCSHAQGYHFSRPLPADEVPAWAAALAAERPLRLVGAEQASEAEERLLRRAA</sequence>
<dbReference type="EMBL" id="AP012338">
    <property type="protein sequence ID" value="BAM02331.1"/>
    <property type="molecule type" value="Genomic_DNA"/>
</dbReference>
<accession>I0IAP3</accession>
<dbReference type="Gene3D" id="3.30.70.270">
    <property type="match status" value="1"/>
</dbReference>
<dbReference type="OrthoDB" id="9762141at2"/>
<dbReference type="InterPro" id="IPR052155">
    <property type="entry name" value="Biofilm_reg_signaling"/>
</dbReference>
<dbReference type="HOGENOM" id="CLU_328130_0_0_0"/>
<name>I0IAP3_PHYMF</name>